<dbReference type="InterPro" id="IPR013088">
    <property type="entry name" value="Znf_NHR/GATA"/>
</dbReference>
<evidence type="ECO:0000259" key="9">
    <source>
        <dbReference type="PROSITE" id="PS50114"/>
    </source>
</evidence>
<keyword evidence="7" id="KW-0863">Zinc-finger</keyword>
<dbReference type="InterPro" id="IPR000679">
    <property type="entry name" value="Znf_GATA"/>
</dbReference>
<dbReference type="GO" id="GO:0006355">
    <property type="term" value="P:regulation of DNA-templated transcription"/>
    <property type="evidence" value="ECO:0007669"/>
    <property type="project" value="InterPro"/>
</dbReference>
<dbReference type="InParanoid" id="F4P3Y5"/>
<comment type="subcellular location">
    <subcellularLocation>
        <location evidence="1">Mitochondrion</location>
    </subcellularLocation>
</comment>
<evidence type="ECO:0000313" key="11">
    <source>
        <dbReference type="Proteomes" id="UP000007241"/>
    </source>
</evidence>
<keyword evidence="7" id="KW-0862">Zinc</keyword>
<dbReference type="CDD" id="cd00202">
    <property type="entry name" value="ZnF_GATA"/>
    <property type="match status" value="1"/>
</dbReference>
<dbReference type="PROSITE" id="PS50114">
    <property type="entry name" value="GATA_ZN_FINGER_2"/>
    <property type="match status" value="1"/>
</dbReference>
<dbReference type="GO" id="GO:0003735">
    <property type="term" value="F:structural constituent of ribosome"/>
    <property type="evidence" value="ECO:0000318"/>
    <property type="project" value="GO_Central"/>
</dbReference>
<keyword evidence="11" id="KW-1185">Reference proteome</keyword>
<dbReference type="Gene3D" id="3.30.50.10">
    <property type="entry name" value="Erythroid Transcription Factor GATA-1, subunit A"/>
    <property type="match status" value="1"/>
</dbReference>
<dbReference type="HOGENOM" id="CLU_325958_0_0_1"/>
<evidence type="ECO:0000256" key="2">
    <source>
        <dbReference type="ARBA" id="ARBA00005677"/>
    </source>
</evidence>
<keyword evidence="7" id="KW-0479">Metal-binding</keyword>
<keyword evidence="5" id="KW-0687">Ribonucleoprotein</keyword>
<evidence type="ECO:0000256" key="3">
    <source>
        <dbReference type="ARBA" id="ARBA00022980"/>
    </source>
</evidence>
<keyword evidence="4" id="KW-0496">Mitochondrion</keyword>
<evidence type="ECO:0000256" key="1">
    <source>
        <dbReference type="ARBA" id="ARBA00004173"/>
    </source>
</evidence>
<dbReference type="SUPFAM" id="SSF57716">
    <property type="entry name" value="Glucocorticoid receptor-like (DNA-binding domain)"/>
    <property type="match status" value="1"/>
</dbReference>
<organism evidence="10 11">
    <name type="scientific">Batrachochytrium dendrobatidis (strain JAM81 / FGSC 10211)</name>
    <name type="common">Frog chytrid fungus</name>
    <dbReference type="NCBI Taxonomy" id="684364"/>
    <lineage>
        <taxon>Eukaryota</taxon>
        <taxon>Fungi</taxon>
        <taxon>Fungi incertae sedis</taxon>
        <taxon>Chytridiomycota</taxon>
        <taxon>Chytridiomycota incertae sedis</taxon>
        <taxon>Chytridiomycetes</taxon>
        <taxon>Rhizophydiales</taxon>
        <taxon>Rhizophydiales incertae sedis</taxon>
        <taxon>Batrachochytrium</taxon>
    </lineage>
</organism>
<dbReference type="STRING" id="684364.F4P3Y5"/>
<dbReference type="GO" id="GO:0043565">
    <property type="term" value="F:sequence-specific DNA binding"/>
    <property type="evidence" value="ECO:0007669"/>
    <property type="project" value="InterPro"/>
</dbReference>
<feature type="domain" description="GATA-type" evidence="9">
    <location>
        <begin position="489"/>
        <end position="538"/>
    </location>
</feature>
<dbReference type="EMBL" id="GL882884">
    <property type="protein sequence ID" value="EGF80555.1"/>
    <property type="molecule type" value="Genomic_DNA"/>
</dbReference>
<name>F4P3Y5_BATDJ</name>
<dbReference type="Proteomes" id="UP000007241">
    <property type="component" value="Unassembled WGS sequence"/>
</dbReference>
<dbReference type="GeneID" id="18238734"/>
<keyword evidence="3" id="KW-0689">Ribosomal protein</keyword>
<evidence type="ECO:0000256" key="4">
    <source>
        <dbReference type="ARBA" id="ARBA00023128"/>
    </source>
</evidence>
<dbReference type="OrthoDB" id="19439at2759"/>
<dbReference type="Pfam" id="PF05046">
    <property type="entry name" value="Img2"/>
    <property type="match status" value="1"/>
</dbReference>
<dbReference type="GO" id="GO:0005762">
    <property type="term" value="C:mitochondrial large ribosomal subunit"/>
    <property type="evidence" value="ECO:0000318"/>
    <property type="project" value="GO_Central"/>
</dbReference>
<dbReference type="FunFam" id="3.30.50.10:FF:000065">
    <property type="entry name" value="GATA transcription factor LreA"/>
    <property type="match status" value="1"/>
</dbReference>
<dbReference type="PANTHER" id="PTHR13477">
    <property type="entry name" value="MITOCHONDRIAL 39S RIBOSOMAL PROTEIN L49"/>
    <property type="match status" value="1"/>
</dbReference>
<dbReference type="AlphaFoldDB" id="F4P3Y5"/>
<evidence type="ECO:0000256" key="7">
    <source>
        <dbReference type="PROSITE-ProRule" id="PRU00094"/>
    </source>
</evidence>
<evidence type="ECO:0000256" key="5">
    <source>
        <dbReference type="ARBA" id="ARBA00023274"/>
    </source>
</evidence>
<evidence type="ECO:0000256" key="8">
    <source>
        <dbReference type="SAM" id="MobiDB-lite"/>
    </source>
</evidence>
<protein>
    <recommendedName>
        <fullName evidence="6">Large ribosomal subunit protein mL49</fullName>
    </recommendedName>
</protein>
<proteinExistence type="inferred from homology"/>
<reference evidence="10 11" key="1">
    <citation type="submission" date="2009-12" db="EMBL/GenBank/DDBJ databases">
        <title>The draft genome of Batrachochytrium dendrobatidis.</title>
        <authorList>
            <consortium name="US DOE Joint Genome Institute (JGI-PGF)"/>
            <person name="Kuo A."/>
            <person name="Salamov A."/>
            <person name="Schmutz J."/>
            <person name="Lucas S."/>
            <person name="Pitluck S."/>
            <person name="Rosenblum E."/>
            <person name="Stajich J."/>
            <person name="Eisen M."/>
            <person name="Grigoriev I.V."/>
        </authorList>
    </citation>
    <scope>NUCLEOTIDE SEQUENCE [LARGE SCALE GENOMIC DNA]</scope>
    <source>
        <strain evidence="11">JAM81 / FGSC 10211</strain>
    </source>
</reference>
<dbReference type="Pfam" id="PF00320">
    <property type="entry name" value="GATA"/>
    <property type="match status" value="1"/>
</dbReference>
<evidence type="ECO:0000313" key="10">
    <source>
        <dbReference type="EMBL" id="EGF80555.1"/>
    </source>
</evidence>
<sequence>MSFLYMHRCCFKNTLSSSLTHSFELSSNTITPVITRNVLGAVRTKTDYANAPKPTIQKSPLVSPLESLQVIPKDLLPYDIKRRKESGWLPVYSAYRNGRSRKLTLIRDVRGNTEQLKQDLSHLIPKERISIKSAGSKLEINGDYIEVNWLSMASTVKRSARTVAHAVRSSSGLNVACSSASTLAAISAAANAASANSARVLADCSHSAGSTTSNAMVRSCTNTTGAGKGTSHGFSNLQQGVAGLSAAVASIAASDRKETVDADPLPLQMPPLPSILVSNGSSVYALTASASASTTRPAKRSSTPRHCKQQPLIELSAATNTMGMTGLKLSASTRSSHRLAALASFRGEYSTSQSIESNDSTHVTTGRVLGKRLRSSSIDVSSSLDRLASHLENPVCSVVSSDLSGSTAFPRKTAKLDSSIFANTLTTQRPSLPKQALARSITNKELKFTKNSTLHKASKSNHLALNLETSSVDSQPICATTTTGLKRICQYCGTDSTPMWRHGPKENDPLCNKCGVKWKRGRILTPGFYPKQKQISSEKLAALNLNCQLENVAMLAAMNGKSCIKTTGNMKQKKSTTLKHSIPSCTKSNITHEPQQTPSSCSTFGNQTSFHSAVFKRGPLTSTSLGLRTGSTPDRWLAPIHRVGFASPKTTLESNWKHTTKETTDLPFLLDHADLTDISTSDTCNENLSTSPTLTDMDTPVRSKSTLSHSDMEIDIMGTLSDTSIEESTCTPLLIQKKKSMVNVYGCARLMPIKGILTHRRPYTPPVSSDPLYINMNALVQPLPSTSTLQTVNPTGFKFPLLSPPLISSTTDVTKRTLYLQHRLETSTVPQVAMLMDVLTTSPAGGSVGISHALLCGRDVEVDVRDLDRVTWARVCRVFGDLSM</sequence>
<dbReference type="RefSeq" id="XP_006679063.1">
    <property type="nucleotide sequence ID" value="XM_006679000.1"/>
</dbReference>
<dbReference type="GO" id="GO:0008270">
    <property type="term" value="F:zinc ion binding"/>
    <property type="evidence" value="ECO:0007669"/>
    <property type="project" value="UniProtKB-KW"/>
</dbReference>
<comment type="similarity">
    <text evidence="2">Belongs to the mitochondrion-specific ribosomal protein mL49 family.</text>
</comment>
<gene>
    <name evidence="10" type="ORF">BATDEDRAFT_25231</name>
</gene>
<dbReference type="InterPro" id="IPR007740">
    <property type="entry name" value="Ribosomal_mL49"/>
</dbReference>
<accession>F4P3Y5</accession>
<dbReference type="Gene3D" id="3.30.780.10">
    <property type="entry name" value="SUI1-like domain"/>
    <property type="match status" value="1"/>
</dbReference>
<evidence type="ECO:0000256" key="6">
    <source>
        <dbReference type="ARBA" id="ARBA00035191"/>
    </source>
</evidence>
<dbReference type="GO" id="GO:0006412">
    <property type="term" value="P:translation"/>
    <property type="evidence" value="ECO:0007669"/>
    <property type="project" value="InterPro"/>
</dbReference>
<feature type="region of interest" description="Disordered" evidence="8">
    <location>
        <begin position="686"/>
        <end position="707"/>
    </location>
</feature>
<dbReference type="PANTHER" id="PTHR13477:SF0">
    <property type="entry name" value="LARGE RIBOSOMAL SUBUNIT PROTEIN ML49"/>
    <property type="match status" value="1"/>
</dbReference>
<dbReference type="SMART" id="SM00401">
    <property type="entry name" value="ZnF_GATA"/>
    <property type="match status" value="1"/>
</dbReference>